<dbReference type="EMBL" id="CAJNRE010017542">
    <property type="protein sequence ID" value="CAF2155895.1"/>
    <property type="molecule type" value="Genomic_DNA"/>
</dbReference>
<reference evidence="1" key="1">
    <citation type="submission" date="2021-02" db="EMBL/GenBank/DDBJ databases">
        <authorList>
            <person name="Nowell W R."/>
        </authorList>
    </citation>
    <scope>NUCLEOTIDE SEQUENCE</scope>
</reference>
<name>A0A816Y7Y4_9BILA</name>
<dbReference type="InterPro" id="IPR029033">
    <property type="entry name" value="His_PPase_superfam"/>
</dbReference>
<dbReference type="Gene3D" id="3.40.50.1240">
    <property type="entry name" value="Phosphoglycerate mutase-like"/>
    <property type="match status" value="2"/>
</dbReference>
<organism evidence="1 2">
    <name type="scientific">Rotaria magnacalcarata</name>
    <dbReference type="NCBI Taxonomy" id="392030"/>
    <lineage>
        <taxon>Eukaryota</taxon>
        <taxon>Metazoa</taxon>
        <taxon>Spiralia</taxon>
        <taxon>Gnathifera</taxon>
        <taxon>Rotifera</taxon>
        <taxon>Eurotatoria</taxon>
        <taxon>Bdelloidea</taxon>
        <taxon>Philodinida</taxon>
        <taxon>Philodinidae</taxon>
        <taxon>Rotaria</taxon>
    </lineage>
</organism>
<accession>A0A816Y7Y4</accession>
<dbReference type="AlphaFoldDB" id="A0A816Y7Y4"/>
<dbReference type="SUPFAM" id="SSF53254">
    <property type="entry name" value="Phosphoglycerate mutase-like"/>
    <property type="match status" value="1"/>
</dbReference>
<sequence>MSAYANLLGLYPTSKEKLKIILSKLEHEDKWSEILPWQPIPVHTVPRTIDYHDATIVAMLSLFQANYIHQPAYCSTLFMDLYHISDNNTYILKLEYLNSTNGRTTQSIQLPPCDNLMCLIDILNKWLENRLPSDNMKMECMPRRLNQGFDQLKYNI</sequence>
<protein>
    <submittedName>
        <fullName evidence="1">Uncharacterized protein</fullName>
    </submittedName>
</protein>
<comment type="caution">
    <text evidence="1">The sequence shown here is derived from an EMBL/GenBank/DDBJ whole genome shotgun (WGS) entry which is preliminary data.</text>
</comment>
<evidence type="ECO:0000313" key="2">
    <source>
        <dbReference type="Proteomes" id="UP000663824"/>
    </source>
</evidence>
<proteinExistence type="predicted"/>
<dbReference type="Proteomes" id="UP000663824">
    <property type="component" value="Unassembled WGS sequence"/>
</dbReference>
<gene>
    <name evidence="1" type="ORF">MBJ925_LOCUS32163</name>
</gene>
<evidence type="ECO:0000313" key="1">
    <source>
        <dbReference type="EMBL" id="CAF2155895.1"/>
    </source>
</evidence>